<dbReference type="WBParaSite" id="Csp11.Scaffold629.g10243.t1">
    <property type="protein sequence ID" value="Csp11.Scaffold629.g10243.t1"/>
    <property type="gene ID" value="Csp11.Scaffold629.g10243"/>
</dbReference>
<dbReference type="AlphaFoldDB" id="A0A1I7TNN8"/>
<dbReference type="GO" id="GO:0009306">
    <property type="term" value="P:protein secretion"/>
    <property type="evidence" value="ECO:0007669"/>
    <property type="project" value="TreeGrafter"/>
</dbReference>
<dbReference type="STRING" id="1561998.A0A1I7TNN8"/>
<dbReference type="Gene3D" id="1.25.10.10">
    <property type="entry name" value="Leucine-rich Repeat Variant"/>
    <property type="match status" value="1"/>
</dbReference>
<keyword evidence="4" id="KW-1185">Reference proteome</keyword>
<evidence type="ECO:0000313" key="5">
    <source>
        <dbReference type="WBParaSite" id="Csp11.Scaffold629.g10243.t1"/>
    </source>
</evidence>
<comment type="similarity">
    <text evidence="1">Belongs to the Tango6 family.</text>
</comment>
<dbReference type="PANTHER" id="PTHR20959">
    <property type="entry name" value="TRANSPORT AND GOLGI ORGANIZATION PROTEIN 6 FAMILY MEMBER"/>
    <property type="match status" value="1"/>
</dbReference>
<accession>A0A1I7TNN8</accession>
<dbReference type="eggNOG" id="KOG4653">
    <property type="taxonomic scope" value="Eukaryota"/>
</dbReference>
<evidence type="ECO:0000256" key="1">
    <source>
        <dbReference type="ARBA" id="ARBA00005724"/>
    </source>
</evidence>
<sequence length="962" mass="110333">MLKKDELIQVISQLITPPAEAWKNDPFEILVKQCPKDLFDKYVDSPIEDSIPSTSEDVRTINTDARIHFSQLLGGLYLELANLLEAARATSEDEYQLVSLKDVDILKSSFEFFLLAGILPFLEPGVGLPASSRSTFIKSWKLYDGNKEACIERLAFAAKVMVALLKSNNVVTVQFLPKFIFDVLAIRYQLLELKIERYETDIEEIVSKCPTDLLFGALMFLTQDRKVDPTPKWLKMACGKQMTLILVGKNGLSHLLQYYHERAGDNWTDNLPMTRQVAWHLATVPKMFKVPLKYHEIVSNQFLESFYTQKVLDKNMLNIFINYADQLRVRFSLNADLTIYDKILHFWEALDKKIQDKTSTDTVKVDAFSPNYIKNLQLLAQLQSSLSVKRIRALFNCLLACAEHIPHVRDILKAALDNVGSLGFTIYQYVMTPSLTISLEKKTTSKIQEIGENQNETDAPAQELWLHGFANADEGVARRLETAFYVVDNVLSSAQVRTIFEMMNAALEDFLKVSEKEREDDSARFVHLEGSKLFSSLHAHLLIGCCFERLTVMCDDAGFSQEECMQLLRLCESIVNNATAKYMRIIARKRQVDVFRFTPSEKKEFECTRDTVRMCLPIVSAVFFLTQGTPRLQDIQMKSIEAIANFIKAADHLPSDDYSFNAAIEESKRLLRELKIDVSQVSPPVIQQRPELRRRYTQLDICNEWIEELHEDEPAIKGGALMQISRVFRNKTWHSQKLMEYGIFETVKDLVSDDDSYVYLSAINCLCEMGIYSNENLELLIEHYEDMTKIPQKDEAMVIRIGRLAEAIGKLMMAKGEHSILFFDRLASIFMSGINESDEILRASSCGAFGNLLRATRSRGIEKWMDQLFHALTNVLRADRSPLVRRSAADLIRHCLSTTGTDLFLVHRERLLDIHREVRALTRTDRDETVRLHAQLCLDEINAALNQNHEETDRGYHRRIRF</sequence>
<evidence type="ECO:0000313" key="4">
    <source>
        <dbReference type="Proteomes" id="UP000095282"/>
    </source>
</evidence>
<dbReference type="Proteomes" id="UP000095282">
    <property type="component" value="Unplaced"/>
</dbReference>
<feature type="domain" description="RNA polymerase II assembly factor Rtp1 C-terminal" evidence="2">
    <location>
        <begin position="911"/>
        <end position="943"/>
    </location>
</feature>
<dbReference type="InterPro" id="IPR019451">
    <property type="entry name" value="Rtp1_C1"/>
</dbReference>
<dbReference type="InterPro" id="IPR011989">
    <property type="entry name" value="ARM-like"/>
</dbReference>
<name>A0A1I7TNN8_9PELO</name>
<dbReference type="Pfam" id="PF10363">
    <property type="entry name" value="RTP1_C1"/>
    <property type="match status" value="1"/>
</dbReference>
<dbReference type="InterPro" id="IPR016024">
    <property type="entry name" value="ARM-type_fold"/>
</dbReference>
<evidence type="ECO:0000259" key="2">
    <source>
        <dbReference type="Pfam" id="PF10304"/>
    </source>
</evidence>
<dbReference type="InterPro" id="IPR019414">
    <property type="entry name" value="Rtp1_C2"/>
</dbReference>
<dbReference type="Pfam" id="PF10304">
    <property type="entry name" value="RTP1_C2"/>
    <property type="match status" value="1"/>
</dbReference>
<proteinExistence type="inferred from homology"/>
<organism evidence="4 5">
    <name type="scientific">Caenorhabditis tropicalis</name>
    <dbReference type="NCBI Taxonomy" id="1561998"/>
    <lineage>
        <taxon>Eukaryota</taxon>
        <taxon>Metazoa</taxon>
        <taxon>Ecdysozoa</taxon>
        <taxon>Nematoda</taxon>
        <taxon>Chromadorea</taxon>
        <taxon>Rhabditida</taxon>
        <taxon>Rhabditina</taxon>
        <taxon>Rhabditomorpha</taxon>
        <taxon>Rhabditoidea</taxon>
        <taxon>Rhabditidae</taxon>
        <taxon>Peloderinae</taxon>
        <taxon>Caenorhabditis</taxon>
    </lineage>
</organism>
<reference evidence="5" key="1">
    <citation type="submission" date="2016-11" db="UniProtKB">
        <authorList>
            <consortium name="WormBaseParasite"/>
        </authorList>
    </citation>
    <scope>IDENTIFICATION</scope>
</reference>
<evidence type="ECO:0000259" key="3">
    <source>
        <dbReference type="Pfam" id="PF10363"/>
    </source>
</evidence>
<dbReference type="PANTHER" id="PTHR20959:SF1">
    <property type="entry name" value="TRANSPORT AND GOLGI ORGANIZATION PROTEIN 6 HOMOLOG"/>
    <property type="match status" value="1"/>
</dbReference>
<dbReference type="FunFam" id="1.25.10.10:FF:001140">
    <property type="entry name" value="Protein CBG09896"/>
    <property type="match status" value="1"/>
</dbReference>
<protein>
    <submittedName>
        <fullName evidence="5">RTP1_C1 domain-containing protein</fullName>
    </submittedName>
</protein>
<dbReference type="InterPro" id="IPR039600">
    <property type="entry name" value="TANGO6/Rtp1"/>
</dbReference>
<feature type="domain" description="RNA polymerase II assembly factor Rtp1 C-terminal" evidence="3">
    <location>
        <begin position="702"/>
        <end position="817"/>
    </location>
</feature>
<dbReference type="SUPFAM" id="SSF48371">
    <property type="entry name" value="ARM repeat"/>
    <property type="match status" value="1"/>
</dbReference>